<dbReference type="OrthoDB" id="10266451at2759"/>
<dbReference type="Pfam" id="PF03097">
    <property type="entry name" value="BRO1"/>
    <property type="match status" value="1"/>
</dbReference>
<comment type="similarity">
    <text evidence="1">Belongs to the BROX family.</text>
</comment>
<proteinExistence type="inferred from homology"/>
<name>A0A813RJ57_9BILA</name>
<dbReference type="PANTHER" id="PTHR23032:SF13">
    <property type="entry name" value="BRO1 DOMAIN-CONTAINING PROTEIN BROX"/>
    <property type="match status" value="1"/>
</dbReference>
<dbReference type="Proteomes" id="UP000681722">
    <property type="component" value="Unassembled WGS sequence"/>
</dbReference>
<evidence type="ECO:0000313" key="5">
    <source>
        <dbReference type="Proteomes" id="UP000663829"/>
    </source>
</evidence>
<evidence type="ECO:0000313" key="3">
    <source>
        <dbReference type="EMBL" id="CAF0785306.1"/>
    </source>
</evidence>
<dbReference type="SMART" id="SM01041">
    <property type="entry name" value="BRO1"/>
    <property type="match status" value="1"/>
</dbReference>
<reference evidence="3" key="1">
    <citation type="submission" date="2021-02" db="EMBL/GenBank/DDBJ databases">
        <authorList>
            <person name="Nowell W R."/>
        </authorList>
    </citation>
    <scope>NUCLEOTIDE SEQUENCE</scope>
</reference>
<dbReference type="EMBL" id="CAJOBC010000306">
    <property type="protein sequence ID" value="CAF3568987.1"/>
    <property type="molecule type" value="Genomic_DNA"/>
</dbReference>
<dbReference type="InterPro" id="IPR038499">
    <property type="entry name" value="BRO1_sf"/>
</dbReference>
<dbReference type="InterPro" id="IPR038898">
    <property type="entry name" value="BROX"/>
</dbReference>
<dbReference type="PROSITE" id="PS51180">
    <property type="entry name" value="BRO1"/>
    <property type="match status" value="1"/>
</dbReference>
<sequence length="419" mass="47139">MSTHWFHRNLLKATGVVPFDHRTSPSSTDAMQICNQLRRLRQDLLSALCDPSLDSTLVRDLFDQYISLILGFIISPDGSSDDSKLRYTTKFYYSDSLTGTEIITDVQDAQYELCCMMINMALWYQKHAAFIAAKSTLPNDKDALDIHKSLRMSAGIFKHVLDVELRKLTNVKLPPCSDLNEKILGAYSYQSLAEFHEVTVARAMNLKQDNALISSIANQISQYFDIGGQQLTTFDDKIAGKWRMYFQLKAKFYLAEARAYQALSLLDKNDGGAALKAVEEAFKVQQQANAFCEEYAKKSALGTQAIPKRHPFFLQLDSMIRRIKSTTEFENTLIHHKKIADECPPLEPGTHGILPPEEYVIPKLNSLFSADAYRAFDIGKNAGKPLKEDKKAREVKEMKEIPIPQGHADPNQGGSCIIA</sequence>
<keyword evidence="5" id="KW-1185">Reference proteome</keyword>
<gene>
    <name evidence="3" type="ORF">GPM918_LOCUS2697</name>
    <name evidence="4" type="ORF">SRO942_LOCUS2697</name>
</gene>
<dbReference type="EMBL" id="CAJNOQ010000306">
    <property type="protein sequence ID" value="CAF0785306.1"/>
    <property type="molecule type" value="Genomic_DNA"/>
</dbReference>
<dbReference type="Proteomes" id="UP000663829">
    <property type="component" value="Unassembled WGS sequence"/>
</dbReference>
<comment type="caution">
    <text evidence="3">The sequence shown here is derived from an EMBL/GenBank/DDBJ whole genome shotgun (WGS) entry which is preliminary data.</text>
</comment>
<protein>
    <recommendedName>
        <fullName evidence="2">BRO1 domain-containing protein</fullName>
    </recommendedName>
</protein>
<dbReference type="AlphaFoldDB" id="A0A813RJ57"/>
<evidence type="ECO:0000259" key="2">
    <source>
        <dbReference type="PROSITE" id="PS51180"/>
    </source>
</evidence>
<evidence type="ECO:0000313" key="4">
    <source>
        <dbReference type="EMBL" id="CAF3568987.1"/>
    </source>
</evidence>
<evidence type="ECO:0000256" key="1">
    <source>
        <dbReference type="ARBA" id="ARBA00008901"/>
    </source>
</evidence>
<accession>A0A813RJ57</accession>
<feature type="domain" description="BRO1" evidence="2">
    <location>
        <begin position="1"/>
        <end position="419"/>
    </location>
</feature>
<dbReference type="InterPro" id="IPR004328">
    <property type="entry name" value="BRO1_dom"/>
</dbReference>
<organism evidence="3 5">
    <name type="scientific">Didymodactylos carnosus</name>
    <dbReference type="NCBI Taxonomy" id="1234261"/>
    <lineage>
        <taxon>Eukaryota</taxon>
        <taxon>Metazoa</taxon>
        <taxon>Spiralia</taxon>
        <taxon>Gnathifera</taxon>
        <taxon>Rotifera</taxon>
        <taxon>Eurotatoria</taxon>
        <taxon>Bdelloidea</taxon>
        <taxon>Philodinida</taxon>
        <taxon>Philodinidae</taxon>
        <taxon>Didymodactylos</taxon>
    </lineage>
</organism>
<dbReference type="Gene3D" id="1.25.40.280">
    <property type="entry name" value="alix/aip1 like domains"/>
    <property type="match status" value="1"/>
</dbReference>
<dbReference type="PANTHER" id="PTHR23032">
    <property type="entry name" value="BRO1 DOMAIN-CONTAINING PROTEIN BROX"/>
    <property type="match status" value="1"/>
</dbReference>